<dbReference type="EMBL" id="JAKJPO010000003">
    <property type="protein sequence ID" value="MCF7221600.1"/>
    <property type="molecule type" value="Genomic_DNA"/>
</dbReference>
<comment type="caution">
    <text evidence="2">The sequence shown here is derived from an EMBL/GenBank/DDBJ whole genome shotgun (WGS) entry which is preliminary data.</text>
</comment>
<keyword evidence="3" id="KW-1185">Reference proteome</keyword>
<organism evidence="2 3">
    <name type="scientific">Marilutibacter chinensis</name>
    <dbReference type="NCBI Taxonomy" id="2912247"/>
    <lineage>
        <taxon>Bacteria</taxon>
        <taxon>Pseudomonadati</taxon>
        <taxon>Pseudomonadota</taxon>
        <taxon>Gammaproteobacteria</taxon>
        <taxon>Lysobacterales</taxon>
        <taxon>Lysobacteraceae</taxon>
        <taxon>Marilutibacter</taxon>
    </lineage>
</organism>
<sequence>MVHDPLEFMASFLPAESRVLKRTGVEIHRLQYWDNALAPWVGRRESVLVHYDPRDITYVYVRTPGGVLVKAGVTTPGVSAISLAEWSARRQHEQATCNDPTLVEQADASLLRNNRFLKETKASLKKVRRDATAAAGDRFRDTSCPSLVVKTESIDETPVLSGAPIPYEIEEIDYDI</sequence>
<dbReference type="Proteomes" id="UP001430796">
    <property type="component" value="Unassembled WGS sequence"/>
</dbReference>
<reference evidence="2" key="1">
    <citation type="submission" date="2022-01" db="EMBL/GenBank/DDBJ databases">
        <title>Lysobacter chinensis sp. nov., a bacterium isolated from cow dung compost.</title>
        <authorList>
            <person name="Liu Y."/>
        </authorList>
    </citation>
    <scope>NUCLEOTIDE SEQUENCE</scope>
    <source>
        <strain evidence="2">TLK-CK17</strain>
    </source>
</reference>
<gene>
    <name evidence="2" type="ORF">L3V18_07335</name>
</gene>
<reference evidence="2" key="2">
    <citation type="submission" date="2022-01" db="EMBL/GenBank/DDBJ databases">
        <authorList>
            <person name="Zhou L.Y."/>
        </authorList>
    </citation>
    <scope>NUCLEOTIDE SEQUENCE</scope>
    <source>
        <strain evidence="2">TLK-CK17</strain>
    </source>
</reference>
<feature type="domain" description="Transposase-like Mu C-terminal" evidence="1">
    <location>
        <begin position="12"/>
        <end position="66"/>
    </location>
</feature>
<evidence type="ECO:0000313" key="3">
    <source>
        <dbReference type="Proteomes" id="UP001430796"/>
    </source>
</evidence>
<dbReference type="InterPro" id="IPR009004">
    <property type="entry name" value="Transposase_Mu_C"/>
</dbReference>
<evidence type="ECO:0000259" key="1">
    <source>
        <dbReference type="Pfam" id="PF09299"/>
    </source>
</evidence>
<evidence type="ECO:0000313" key="2">
    <source>
        <dbReference type="EMBL" id="MCF7221600.1"/>
    </source>
</evidence>
<accession>A0ABS9HTV8</accession>
<protein>
    <submittedName>
        <fullName evidence="2">Mu transposase C-terminal domain-containing protein</fullName>
    </submittedName>
</protein>
<dbReference type="RefSeq" id="WP_237054021.1">
    <property type="nucleotide sequence ID" value="NZ_JAKJPO010000003.1"/>
</dbReference>
<name>A0ABS9HTV8_9GAMM</name>
<dbReference type="InterPro" id="IPR015378">
    <property type="entry name" value="Transposase-like_Mu_C"/>
</dbReference>
<dbReference type="Pfam" id="PF09299">
    <property type="entry name" value="Mu-transpos_C"/>
    <property type="match status" value="1"/>
</dbReference>
<dbReference type="SUPFAM" id="SSF50610">
    <property type="entry name" value="mu transposase, C-terminal domain"/>
    <property type="match status" value="1"/>
</dbReference>
<proteinExistence type="predicted"/>